<dbReference type="PANTHER" id="PTHR37984">
    <property type="entry name" value="PROTEIN CBG26694"/>
    <property type="match status" value="1"/>
</dbReference>
<feature type="domain" description="Integrase catalytic" evidence="4">
    <location>
        <begin position="448"/>
        <end position="602"/>
    </location>
</feature>
<sequence>MANLQADSSSEASRPPAFKTPSMKAPECFDGTQPFKVRSFIQYCQLIFHNDQASHPPFQEGLPSRILDQLAFHPSRIGSLQDLMDLTLELDTSNDFSTAKSCAVLVGDSRTPSFPYSVHIPSLNSNPSLLSSRDEVFKEIQNVGEDNSVSSLHLFFGNMDLPPSSSHDSLEELKGPADSQLATSKKPQGSPILPWLFQFLLPFNQELFKENKLNHQFPQEIFLFSLNEKTLSHFNQLKEAFTTAQILSHFNPSLQTIVEPDASNYALGAVLSQVYSGKHPIAFNSHKLIPAELNYEIHEKELLGIVWALKRWRAFLLSISSPFKALANHSSLQYFMASKILTRCQAHWAEFFSEFHFSITYHPGLLATLPDALSYWVVVPNDLTIQLRILKKHHYSPLAGHPGKEKTLKLVKWDFHWSSMTQFIKNYVSSCQRCSINKNIHHKKFGFLKPLPIPNGLWIFLSIDFITPLPLSNSFDSGLVIVGRFSKMAVFIPTMSSITSLDLAHLFIKNIFSNHGLPSSIFSDRGSLFVSSFWPNLCQQLKISSDLSTAYHPETDGQTERENNVLENYLLMYVSYHQDDWNTWLPLAESAYNNCNHSSTKK</sequence>
<dbReference type="SUPFAM" id="SSF56672">
    <property type="entry name" value="DNA/RNA polymerases"/>
    <property type="match status" value="1"/>
</dbReference>
<comment type="caution">
    <text evidence="5">The sequence shown here is derived from an EMBL/GenBank/DDBJ whole genome shotgun (WGS) entry which is preliminary data.</text>
</comment>
<evidence type="ECO:0000313" key="5">
    <source>
        <dbReference type="EMBL" id="MBW0509059.1"/>
    </source>
</evidence>
<dbReference type="OrthoDB" id="2505288at2759"/>
<dbReference type="GO" id="GO:0003723">
    <property type="term" value="F:RNA binding"/>
    <property type="evidence" value="ECO:0007669"/>
    <property type="project" value="UniProtKB-KW"/>
</dbReference>
<dbReference type="GO" id="GO:0005634">
    <property type="term" value="C:nucleus"/>
    <property type="evidence" value="ECO:0007669"/>
    <property type="project" value="UniProtKB-ARBA"/>
</dbReference>
<dbReference type="GO" id="GO:0003824">
    <property type="term" value="F:catalytic activity"/>
    <property type="evidence" value="ECO:0007669"/>
    <property type="project" value="UniProtKB-KW"/>
</dbReference>
<evidence type="ECO:0000256" key="2">
    <source>
        <dbReference type="ARBA" id="ARBA00023268"/>
    </source>
</evidence>
<feature type="region of interest" description="Disordered" evidence="3">
    <location>
        <begin position="1"/>
        <end position="25"/>
    </location>
</feature>
<dbReference type="InterPro" id="IPR001584">
    <property type="entry name" value="Integrase_cat-core"/>
</dbReference>
<dbReference type="EMBL" id="AVOT02020711">
    <property type="protein sequence ID" value="MBW0509059.1"/>
    <property type="molecule type" value="Genomic_DNA"/>
</dbReference>
<dbReference type="GO" id="GO:0015074">
    <property type="term" value="P:DNA integration"/>
    <property type="evidence" value="ECO:0007669"/>
    <property type="project" value="InterPro"/>
</dbReference>
<dbReference type="PANTHER" id="PTHR37984:SF5">
    <property type="entry name" value="PROTEIN NYNRIN-LIKE"/>
    <property type="match status" value="1"/>
</dbReference>
<feature type="region of interest" description="Disordered" evidence="3">
    <location>
        <begin position="165"/>
        <end position="186"/>
    </location>
</feature>
<dbReference type="Gene3D" id="3.30.420.10">
    <property type="entry name" value="Ribonuclease H-like superfamily/Ribonuclease H"/>
    <property type="match status" value="1"/>
</dbReference>
<accession>A0A9Q3DTI2</accession>
<protein>
    <recommendedName>
        <fullName evidence="4">Integrase catalytic domain-containing protein</fullName>
    </recommendedName>
</protein>
<dbReference type="PROSITE" id="PS50994">
    <property type="entry name" value="INTEGRASE"/>
    <property type="match status" value="1"/>
</dbReference>
<dbReference type="InterPro" id="IPR041588">
    <property type="entry name" value="Integrase_H2C2"/>
</dbReference>
<dbReference type="Pfam" id="PF17921">
    <property type="entry name" value="Integrase_H2C2"/>
    <property type="match status" value="1"/>
</dbReference>
<evidence type="ECO:0000313" key="6">
    <source>
        <dbReference type="Proteomes" id="UP000765509"/>
    </source>
</evidence>
<gene>
    <name evidence="5" type="ORF">O181_048774</name>
</gene>
<dbReference type="InterPro" id="IPR043502">
    <property type="entry name" value="DNA/RNA_pol_sf"/>
</dbReference>
<dbReference type="InterPro" id="IPR041577">
    <property type="entry name" value="RT_RNaseH_2"/>
</dbReference>
<feature type="compositionally biased region" description="Polar residues" evidence="3">
    <location>
        <begin position="1"/>
        <end position="12"/>
    </location>
</feature>
<evidence type="ECO:0000256" key="1">
    <source>
        <dbReference type="ARBA" id="ARBA00022884"/>
    </source>
</evidence>
<name>A0A9Q3DTI2_9BASI</name>
<organism evidence="5 6">
    <name type="scientific">Austropuccinia psidii MF-1</name>
    <dbReference type="NCBI Taxonomy" id="1389203"/>
    <lineage>
        <taxon>Eukaryota</taxon>
        <taxon>Fungi</taxon>
        <taxon>Dikarya</taxon>
        <taxon>Basidiomycota</taxon>
        <taxon>Pucciniomycotina</taxon>
        <taxon>Pucciniomycetes</taxon>
        <taxon>Pucciniales</taxon>
        <taxon>Sphaerophragmiaceae</taxon>
        <taxon>Austropuccinia</taxon>
    </lineage>
</organism>
<evidence type="ECO:0000256" key="3">
    <source>
        <dbReference type="SAM" id="MobiDB-lite"/>
    </source>
</evidence>
<keyword evidence="2" id="KW-0511">Multifunctional enzyme</keyword>
<dbReference type="InterPro" id="IPR012337">
    <property type="entry name" value="RNaseH-like_sf"/>
</dbReference>
<dbReference type="AlphaFoldDB" id="A0A9Q3DTI2"/>
<evidence type="ECO:0000259" key="4">
    <source>
        <dbReference type="PROSITE" id="PS50994"/>
    </source>
</evidence>
<dbReference type="InterPro" id="IPR036397">
    <property type="entry name" value="RNaseH_sf"/>
</dbReference>
<dbReference type="CDD" id="cd09274">
    <property type="entry name" value="RNase_HI_RT_Ty3"/>
    <property type="match status" value="1"/>
</dbReference>
<keyword evidence="1" id="KW-0694">RNA-binding</keyword>
<dbReference type="SUPFAM" id="SSF53098">
    <property type="entry name" value="Ribonuclease H-like"/>
    <property type="match status" value="1"/>
</dbReference>
<dbReference type="Gene3D" id="1.10.340.70">
    <property type="match status" value="1"/>
</dbReference>
<dbReference type="Proteomes" id="UP000765509">
    <property type="component" value="Unassembled WGS sequence"/>
</dbReference>
<reference evidence="5" key="1">
    <citation type="submission" date="2021-03" db="EMBL/GenBank/DDBJ databases">
        <title>Draft genome sequence of rust myrtle Austropuccinia psidii MF-1, a brazilian biotype.</title>
        <authorList>
            <person name="Quecine M.C."/>
            <person name="Pachon D.M.R."/>
            <person name="Bonatelli M.L."/>
            <person name="Correr F.H."/>
            <person name="Franceschini L.M."/>
            <person name="Leite T.F."/>
            <person name="Margarido G.R.A."/>
            <person name="Almeida C.A."/>
            <person name="Ferrarezi J.A."/>
            <person name="Labate C.A."/>
        </authorList>
    </citation>
    <scope>NUCLEOTIDE SEQUENCE</scope>
    <source>
        <strain evidence="5">MF-1</strain>
    </source>
</reference>
<dbReference type="Pfam" id="PF17919">
    <property type="entry name" value="RT_RNaseH_2"/>
    <property type="match status" value="1"/>
</dbReference>
<keyword evidence="6" id="KW-1185">Reference proteome</keyword>
<dbReference type="InterPro" id="IPR050951">
    <property type="entry name" value="Retrovirus_Pol_polyprotein"/>
</dbReference>
<proteinExistence type="predicted"/>
<dbReference type="FunFam" id="1.10.340.70:FF:000001">
    <property type="entry name" value="Retrovirus-related Pol polyprotein from transposon gypsy-like Protein"/>
    <property type="match status" value="1"/>
</dbReference>